<dbReference type="PANTHER" id="PTHR14119">
    <property type="entry name" value="HYDROLASE"/>
    <property type="match status" value="1"/>
</dbReference>
<evidence type="ECO:0000259" key="1">
    <source>
        <dbReference type="Pfam" id="PF00857"/>
    </source>
</evidence>
<dbReference type="Pfam" id="PF00857">
    <property type="entry name" value="Isochorismatase"/>
    <property type="match status" value="1"/>
</dbReference>
<protein>
    <submittedName>
        <fullName evidence="2">Isochorismatase</fullName>
        <ecNumber evidence="2">3.3.2.1</ecNumber>
    </submittedName>
</protein>
<reference evidence="2" key="1">
    <citation type="submission" date="2018-06" db="EMBL/GenBank/DDBJ databases">
        <authorList>
            <person name="Zhirakovskaya E."/>
        </authorList>
    </citation>
    <scope>NUCLEOTIDE SEQUENCE</scope>
</reference>
<dbReference type="AlphaFoldDB" id="A0A3B1DWB4"/>
<dbReference type="InterPro" id="IPR036380">
    <property type="entry name" value="Isochorismatase-like_sf"/>
</dbReference>
<proteinExistence type="predicted"/>
<dbReference type="GO" id="GO:0008908">
    <property type="term" value="F:isochorismatase activity"/>
    <property type="evidence" value="ECO:0007669"/>
    <property type="project" value="UniProtKB-EC"/>
</dbReference>
<sequence>MCLIEDTVLVIIDIQKKLAGVMCNKEKLVKNTSILIQAAQHLQIPILYTEQVPQKLGKTIPEISVYLENALHFEKASFSCCAEQTFMNALKTLNKKYVVVIGIEAHVCVYQTVRDLLKANYAIEIISDAIASRDIENKKIALERMKDMGATISSTEMLIFDWIKTAEHPKFREISRLVR</sequence>
<feature type="domain" description="Isochorismatase-like" evidence="1">
    <location>
        <begin position="7"/>
        <end position="156"/>
    </location>
</feature>
<organism evidence="2">
    <name type="scientific">hydrothermal vent metagenome</name>
    <dbReference type="NCBI Taxonomy" id="652676"/>
    <lineage>
        <taxon>unclassified sequences</taxon>
        <taxon>metagenomes</taxon>
        <taxon>ecological metagenomes</taxon>
    </lineage>
</organism>
<dbReference type="EMBL" id="UOGJ01000095">
    <property type="protein sequence ID" value="VAX36415.1"/>
    <property type="molecule type" value="Genomic_DNA"/>
</dbReference>
<name>A0A3B1DWB4_9ZZZZ</name>
<dbReference type="EC" id="3.3.2.1" evidence="2"/>
<keyword evidence="2" id="KW-0378">Hydrolase</keyword>
<dbReference type="Gene3D" id="3.40.50.850">
    <property type="entry name" value="Isochorismatase-like"/>
    <property type="match status" value="1"/>
</dbReference>
<dbReference type="CDD" id="cd01012">
    <property type="entry name" value="YcaC_related"/>
    <property type="match status" value="1"/>
</dbReference>
<accession>A0A3B1DWB4</accession>
<dbReference type="InterPro" id="IPR050993">
    <property type="entry name" value="Isochorismatase_domain"/>
</dbReference>
<dbReference type="PANTHER" id="PTHR14119:SF3">
    <property type="entry name" value="ISOCHORISMATASE DOMAIN-CONTAINING PROTEIN 2"/>
    <property type="match status" value="1"/>
</dbReference>
<dbReference type="InterPro" id="IPR000868">
    <property type="entry name" value="Isochorismatase-like_dom"/>
</dbReference>
<dbReference type="SUPFAM" id="SSF52499">
    <property type="entry name" value="Isochorismatase-like hydrolases"/>
    <property type="match status" value="1"/>
</dbReference>
<gene>
    <name evidence="2" type="ORF">MNBD_UNCLBAC01-224</name>
</gene>
<evidence type="ECO:0000313" key="2">
    <source>
        <dbReference type="EMBL" id="VAX36415.1"/>
    </source>
</evidence>